<name>A0A4Z0AA56_9AGAM</name>
<keyword evidence="4 5" id="KW-0949">S-adenosyl-L-methionine</keyword>
<keyword evidence="1 5" id="KW-0963">Cytoplasm</keyword>
<proteinExistence type="inferred from homology"/>
<keyword evidence="2 5" id="KW-0489">Methyltransferase</keyword>
<dbReference type="GO" id="GO:0005737">
    <property type="term" value="C:cytoplasm"/>
    <property type="evidence" value="ECO:0007669"/>
    <property type="project" value="UniProtKB-SubCell"/>
</dbReference>
<dbReference type="PANTHER" id="PTHR12843">
    <property type="entry name" value="PROTEIN-LYSINE N-METHYLTRANSFERASE METTL10"/>
    <property type="match status" value="1"/>
</dbReference>
<dbReference type="EC" id="2.1.1.-" evidence="5"/>
<dbReference type="GO" id="GO:0032259">
    <property type="term" value="P:methylation"/>
    <property type="evidence" value="ECO:0007669"/>
    <property type="project" value="UniProtKB-KW"/>
</dbReference>
<sequence>MASTELPPSELGTKDHWDNVYEREVANFEETGDEGEIWFGEDSVEKMADWAVENVPPSTQPFIIEVGSGNGTLLFALLDAGYDAKRLAGIDYSPDAVKLSKMIAGARGGDAISLGVCDFLSETPSSLEGQASSVGGWDLVLDKGTYDAIALGEKDEHGRSPAVGYPARISQLLKEGGHVLITSCNFTEEELKTSFATYETGLVYHSRVSHPTFSFGGHSGSSYATVAFQKPSPP</sequence>
<reference evidence="7 8" key="1">
    <citation type="submission" date="2019-02" db="EMBL/GenBank/DDBJ databases">
        <title>Genome sequencing of the rare red list fungi Hericium alpestre (H. flagellum).</title>
        <authorList>
            <person name="Buettner E."/>
            <person name="Kellner H."/>
        </authorList>
    </citation>
    <scope>NUCLEOTIDE SEQUENCE [LARGE SCALE GENOMIC DNA]</scope>
    <source>
        <strain evidence="7 8">DSM 108284</strain>
    </source>
</reference>
<dbReference type="GO" id="GO:0016192">
    <property type="term" value="P:vesicle-mediated transport"/>
    <property type="evidence" value="ECO:0007669"/>
    <property type="project" value="UniProtKB-UniRule"/>
</dbReference>
<dbReference type="Pfam" id="PF13847">
    <property type="entry name" value="Methyltransf_31"/>
    <property type="match status" value="1"/>
</dbReference>
<dbReference type="EMBL" id="SFCI01000043">
    <property type="protein sequence ID" value="TFY83217.1"/>
    <property type="molecule type" value="Genomic_DNA"/>
</dbReference>
<dbReference type="SUPFAM" id="SSF53335">
    <property type="entry name" value="S-adenosyl-L-methionine-dependent methyltransferases"/>
    <property type="match status" value="1"/>
</dbReference>
<evidence type="ECO:0000313" key="8">
    <source>
        <dbReference type="Proteomes" id="UP000298061"/>
    </source>
</evidence>
<dbReference type="InterPro" id="IPR026635">
    <property type="entry name" value="Efm4/METTL10"/>
</dbReference>
<evidence type="ECO:0000256" key="4">
    <source>
        <dbReference type="ARBA" id="ARBA00022691"/>
    </source>
</evidence>
<dbReference type="Gene3D" id="3.40.50.150">
    <property type="entry name" value="Vaccinia Virus protein VP39"/>
    <property type="match status" value="1"/>
</dbReference>
<evidence type="ECO:0000256" key="1">
    <source>
        <dbReference type="ARBA" id="ARBA00022490"/>
    </source>
</evidence>
<dbReference type="OrthoDB" id="10069295at2759"/>
<evidence type="ECO:0000256" key="3">
    <source>
        <dbReference type="ARBA" id="ARBA00022679"/>
    </source>
</evidence>
<gene>
    <name evidence="5" type="primary">EFM4</name>
    <name evidence="7" type="ORF">EWM64_g792</name>
</gene>
<dbReference type="GO" id="GO:0016279">
    <property type="term" value="F:protein-lysine N-methyltransferase activity"/>
    <property type="evidence" value="ECO:0007669"/>
    <property type="project" value="UniProtKB-UniRule"/>
</dbReference>
<keyword evidence="5" id="KW-0813">Transport</keyword>
<dbReference type="InterPro" id="IPR029063">
    <property type="entry name" value="SAM-dependent_MTases_sf"/>
</dbReference>
<dbReference type="PANTHER" id="PTHR12843:SF5">
    <property type="entry name" value="EEF1A LYSINE METHYLTRANSFERASE 2"/>
    <property type="match status" value="1"/>
</dbReference>
<evidence type="ECO:0000256" key="5">
    <source>
        <dbReference type="HAMAP-Rule" id="MF_03188"/>
    </source>
</evidence>
<comment type="caution">
    <text evidence="7">The sequence shown here is derived from an EMBL/GenBank/DDBJ whole genome shotgun (WGS) entry which is preliminary data.</text>
</comment>
<dbReference type="Proteomes" id="UP000298061">
    <property type="component" value="Unassembled WGS sequence"/>
</dbReference>
<comment type="subcellular location">
    <subcellularLocation>
        <location evidence="5">Cytoplasm</location>
    </subcellularLocation>
</comment>
<comment type="function">
    <text evidence="5">S-adenosyl-L-methionine-dependent protein-lysine N-methyltransferase that mono- and dimethylates elongation factor 1-alpha at 'Lys-316'. May play a role in intracellular transport.</text>
</comment>
<evidence type="ECO:0000256" key="2">
    <source>
        <dbReference type="ARBA" id="ARBA00022603"/>
    </source>
</evidence>
<dbReference type="InterPro" id="IPR025714">
    <property type="entry name" value="Methyltranfer_dom"/>
</dbReference>
<keyword evidence="3 5" id="KW-0808">Transferase</keyword>
<feature type="domain" description="Methyltransferase" evidence="6">
    <location>
        <begin position="63"/>
        <end position="194"/>
    </location>
</feature>
<evidence type="ECO:0000259" key="6">
    <source>
        <dbReference type="Pfam" id="PF13847"/>
    </source>
</evidence>
<dbReference type="HAMAP" id="MF_03188">
    <property type="entry name" value="Methyltr_EFM4"/>
    <property type="match status" value="1"/>
</dbReference>
<dbReference type="STRING" id="135208.A0A4Z0AA56"/>
<accession>A0A4Z0AA56</accession>
<organism evidence="7 8">
    <name type="scientific">Hericium alpestre</name>
    <dbReference type="NCBI Taxonomy" id="135208"/>
    <lineage>
        <taxon>Eukaryota</taxon>
        <taxon>Fungi</taxon>
        <taxon>Dikarya</taxon>
        <taxon>Basidiomycota</taxon>
        <taxon>Agaricomycotina</taxon>
        <taxon>Agaricomycetes</taxon>
        <taxon>Russulales</taxon>
        <taxon>Hericiaceae</taxon>
        <taxon>Hericium</taxon>
    </lineage>
</organism>
<dbReference type="CDD" id="cd02440">
    <property type="entry name" value="AdoMet_MTases"/>
    <property type="match status" value="1"/>
</dbReference>
<dbReference type="AlphaFoldDB" id="A0A4Z0AA56"/>
<comment type="similarity">
    <text evidence="5">Belongs to the class I-like SAM-binding methyltransferase superfamily. EFM4 family.</text>
</comment>
<keyword evidence="8" id="KW-1185">Reference proteome</keyword>
<evidence type="ECO:0000313" key="7">
    <source>
        <dbReference type="EMBL" id="TFY83217.1"/>
    </source>
</evidence>
<protein>
    <recommendedName>
        <fullName evidence="5">Protein-lysine N-methyltransferase EFM4</fullName>
        <ecNumber evidence="5">2.1.1.-</ecNumber>
    </recommendedName>
    <alternativeName>
        <fullName evidence="5">Elongation factor methyltransferase 4</fullName>
    </alternativeName>
</protein>